<dbReference type="Pfam" id="PF04324">
    <property type="entry name" value="Fer2_BFD"/>
    <property type="match status" value="1"/>
</dbReference>
<dbReference type="SUPFAM" id="SSF54373">
    <property type="entry name" value="FAD-linked reductases, C-terminal domain"/>
    <property type="match status" value="1"/>
</dbReference>
<dbReference type="SUPFAM" id="SSF51905">
    <property type="entry name" value="FAD/NAD(P)-binding domain"/>
    <property type="match status" value="1"/>
</dbReference>
<dbReference type="InterPro" id="IPR052745">
    <property type="entry name" value="G3P_Oxidase/Oxidoreductase"/>
</dbReference>
<protein>
    <submittedName>
        <fullName evidence="3">NAD(P)/FAD-dependent oxidoreductase</fullName>
    </submittedName>
</protein>
<dbReference type="Proteomes" id="UP000658131">
    <property type="component" value="Unassembled WGS sequence"/>
</dbReference>
<sequence>MNRLFDLVIIGAGVIGSAIARELSRYRLKIGVLERGPDLLGGTSARNSGVLHAGFNNEPGSKMARFCVEGNRAFDRIAAELDVPYKRTGKLIVGFTADDYDRLLALKARGEQNGAPGFEMVGRERIRELAPAVEGEFALYSGSTGILSPFQYTLGLAENAAKNGAEFFFSHPVTEITRTKDSWLLAAGGEQFETRWVVNAAGLFADRISDMLGIPGYEIYPCRGEYFLLDPRLGPMLPLPAYPVPNYKTGGLGIHLTPTVDGNIMVGPSNEYIDGREDYAVTQKVMDLLIADGSRIFPHLKREFFIRNFSGIRPKLSGKKTGGYHDFVIERRDDLAPRAVNLVGIESPGLTAALPIAHEVIRLIREIEPLEQNPFFDPIRRRIPSFRDKTPEQQAELIRQNPDYGEIICRCETITKAEVLAALRSPLPARTLTGVKYRCRAMMGRCQGGYCQTRLADLLMAETGLSREELLYSREGSWLFTGEVHPQ</sequence>
<dbReference type="PANTHER" id="PTHR42720">
    <property type="entry name" value="GLYCEROL-3-PHOSPHATE DEHYDROGENASE"/>
    <property type="match status" value="1"/>
</dbReference>
<evidence type="ECO:0000313" key="4">
    <source>
        <dbReference type="Proteomes" id="UP000658131"/>
    </source>
</evidence>
<dbReference type="InterPro" id="IPR007419">
    <property type="entry name" value="BFD-like_2Fe2S-bd_dom"/>
</dbReference>
<name>A0ABR7NFU3_9FIRM</name>
<dbReference type="CDD" id="cd19946">
    <property type="entry name" value="GlpA-like_Fer2_BFD-like"/>
    <property type="match status" value="1"/>
</dbReference>
<evidence type="ECO:0000259" key="2">
    <source>
        <dbReference type="Pfam" id="PF04324"/>
    </source>
</evidence>
<evidence type="ECO:0000313" key="3">
    <source>
        <dbReference type="EMBL" id="MBC8575286.1"/>
    </source>
</evidence>
<proteinExistence type="predicted"/>
<dbReference type="Pfam" id="PF01266">
    <property type="entry name" value="DAO"/>
    <property type="match status" value="1"/>
</dbReference>
<reference evidence="3 4" key="1">
    <citation type="submission" date="2020-08" db="EMBL/GenBank/DDBJ databases">
        <title>Genome public.</title>
        <authorList>
            <person name="Liu C."/>
            <person name="Sun Q."/>
        </authorList>
    </citation>
    <scope>NUCLEOTIDE SEQUENCE [LARGE SCALE GENOMIC DNA]</scope>
    <source>
        <strain evidence="3 4">BX1</strain>
    </source>
</reference>
<accession>A0ABR7NFU3</accession>
<dbReference type="PANTHER" id="PTHR42720:SF1">
    <property type="entry name" value="GLYCEROL 3-PHOSPHATE OXIDASE"/>
    <property type="match status" value="1"/>
</dbReference>
<gene>
    <name evidence="3" type="ORF">H8717_02515</name>
</gene>
<dbReference type="InterPro" id="IPR006076">
    <property type="entry name" value="FAD-dep_OxRdtase"/>
</dbReference>
<keyword evidence="4" id="KW-1185">Reference proteome</keyword>
<dbReference type="EMBL" id="JACRTB010000003">
    <property type="protein sequence ID" value="MBC8575286.1"/>
    <property type="molecule type" value="Genomic_DNA"/>
</dbReference>
<dbReference type="Gene3D" id="1.10.10.1100">
    <property type="entry name" value="BFD-like [2Fe-2S]-binding domain"/>
    <property type="match status" value="1"/>
</dbReference>
<comment type="caution">
    <text evidence="3">The sequence shown here is derived from an EMBL/GenBank/DDBJ whole genome shotgun (WGS) entry which is preliminary data.</text>
</comment>
<dbReference type="Gene3D" id="3.30.9.10">
    <property type="entry name" value="D-Amino Acid Oxidase, subunit A, domain 2"/>
    <property type="match status" value="1"/>
</dbReference>
<dbReference type="InterPro" id="IPR036188">
    <property type="entry name" value="FAD/NAD-bd_sf"/>
</dbReference>
<organism evidence="3 4">
    <name type="scientific">Yanshouia hominis</name>
    <dbReference type="NCBI Taxonomy" id="2763673"/>
    <lineage>
        <taxon>Bacteria</taxon>
        <taxon>Bacillati</taxon>
        <taxon>Bacillota</taxon>
        <taxon>Clostridia</taxon>
        <taxon>Eubacteriales</taxon>
        <taxon>Oscillospiraceae</taxon>
        <taxon>Yanshouia</taxon>
    </lineage>
</organism>
<feature type="domain" description="FAD dependent oxidoreductase" evidence="1">
    <location>
        <begin position="6"/>
        <end position="361"/>
    </location>
</feature>
<dbReference type="Gene3D" id="3.50.50.60">
    <property type="entry name" value="FAD/NAD(P)-binding domain"/>
    <property type="match status" value="1"/>
</dbReference>
<dbReference type="RefSeq" id="WP_262398930.1">
    <property type="nucleotide sequence ID" value="NZ_JACRTB010000003.1"/>
</dbReference>
<dbReference type="InterPro" id="IPR041854">
    <property type="entry name" value="BFD-like_2Fe2S-bd_dom_sf"/>
</dbReference>
<evidence type="ECO:0000259" key="1">
    <source>
        <dbReference type="Pfam" id="PF01266"/>
    </source>
</evidence>
<feature type="domain" description="BFD-like [2Fe-2S]-binding" evidence="2">
    <location>
        <begin position="407"/>
        <end position="459"/>
    </location>
</feature>